<keyword evidence="2" id="KW-1133">Transmembrane helix</keyword>
<evidence type="ECO:0000256" key="2">
    <source>
        <dbReference type="SAM" id="Phobius"/>
    </source>
</evidence>
<sequence length="435" mass="45065">MTTPGFTPEDESAQQGTNPAGPTADFVAPGAGGVPETGSGQPQYGAPGYGQPQYGQPQYGTPGYGQPQYGTPSYGQPQYGTPSYGQPQYGTPSYGQPQYGAPSYGQPQYGAIDPNAGPGYVPPSMLGLKPGIIPLRPLSLGEIFDGAINGVRRNFKVTLGLTLAIVTICMTISTAIGVVLMPWISARFGRFADTLDDAETTIGSMNYFEQQGIISFGTIGLALATIIVSGTLVFAFGQLVLGIKPTAAEIWRQVRPRIWALFGLAIVTSLISAGIIAVPVGATVLAAQANVGLAVVLGILLGIAAVLALIAATVLLSFSPAVLILESEGVFSSLRRSWQLTKPLFWRVLGIEILAYLVSGIVQNVVAIPLAVVGTLVGLATGSAPFLILLLTLANILGAGISVAFSAGVIALLYIDARMRREGLDVTLAAKAASR</sequence>
<organism evidence="4 5">
    <name type="scientific">Rarobacter faecitabidus</name>
    <dbReference type="NCBI Taxonomy" id="13243"/>
    <lineage>
        <taxon>Bacteria</taxon>
        <taxon>Bacillati</taxon>
        <taxon>Actinomycetota</taxon>
        <taxon>Actinomycetes</taxon>
        <taxon>Micrococcales</taxon>
        <taxon>Rarobacteraceae</taxon>
        <taxon>Rarobacter</taxon>
    </lineage>
</organism>
<feature type="transmembrane region" description="Helical" evidence="2">
    <location>
        <begin position="386"/>
        <end position="415"/>
    </location>
</feature>
<feature type="compositionally biased region" description="Low complexity" evidence="1">
    <location>
        <begin position="38"/>
        <end position="80"/>
    </location>
</feature>
<feature type="transmembrane region" description="Helical" evidence="2">
    <location>
        <begin position="213"/>
        <end position="237"/>
    </location>
</feature>
<feature type="region of interest" description="Disordered" evidence="1">
    <location>
        <begin position="1"/>
        <end position="107"/>
    </location>
</feature>
<feature type="compositionally biased region" description="Polar residues" evidence="1">
    <location>
        <begin position="81"/>
        <end position="96"/>
    </location>
</feature>
<feature type="transmembrane region" description="Helical" evidence="2">
    <location>
        <begin position="344"/>
        <end position="366"/>
    </location>
</feature>
<gene>
    <name evidence="4" type="ORF">FB461_0402</name>
</gene>
<dbReference type="EMBL" id="VFOS01000001">
    <property type="protein sequence ID" value="TQL63923.1"/>
    <property type="molecule type" value="Genomic_DNA"/>
</dbReference>
<name>A0A542ZU89_RARFA</name>
<keyword evidence="2" id="KW-0472">Membrane</keyword>
<evidence type="ECO:0000313" key="4">
    <source>
        <dbReference type="EMBL" id="TQL63923.1"/>
    </source>
</evidence>
<comment type="caution">
    <text evidence="4">The sequence shown here is derived from an EMBL/GenBank/DDBJ whole genome shotgun (WGS) entry which is preliminary data.</text>
</comment>
<feature type="domain" description="DUF7847" evidence="3">
    <location>
        <begin position="260"/>
        <end position="414"/>
    </location>
</feature>
<dbReference type="Proteomes" id="UP000315389">
    <property type="component" value="Unassembled WGS sequence"/>
</dbReference>
<protein>
    <recommendedName>
        <fullName evidence="3">DUF7847 domain-containing protein</fullName>
    </recommendedName>
</protein>
<proteinExistence type="predicted"/>
<evidence type="ECO:0000313" key="5">
    <source>
        <dbReference type="Proteomes" id="UP000315389"/>
    </source>
</evidence>
<evidence type="ECO:0000259" key="3">
    <source>
        <dbReference type="Pfam" id="PF25231"/>
    </source>
</evidence>
<reference evidence="4 5" key="1">
    <citation type="submission" date="2019-06" db="EMBL/GenBank/DDBJ databases">
        <title>Sequencing the genomes of 1000 actinobacteria strains.</title>
        <authorList>
            <person name="Klenk H.-P."/>
        </authorList>
    </citation>
    <scope>NUCLEOTIDE SEQUENCE [LARGE SCALE GENOMIC DNA]</scope>
    <source>
        <strain evidence="4 5">DSM 4813</strain>
    </source>
</reference>
<dbReference type="InterPro" id="IPR057169">
    <property type="entry name" value="DUF7847"/>
</dbReference>
<dbReference type="AlphaFoldDB" id="A0A542ZU89"/>
<feature type="transmembrane region" description="Helical" evidence="2">
    <location>
        <begin position="258"/>
        <end position="287"/>
    </location>
</feature>
<dbReference type="RefSeq" id="WP_170222565.1">
    <property type="nucleotide sequence ID" value="NZ_VFOS01000001.1"/>
</dbReference>
<keyword evidence="2" id="KW-0812">Transmembrane</keyword>
<dbReference type="Pfam" id="PF25231">
    <property type="entry name" value="DUF7847"/>
    <property type="match status" value="1"/>
</dbReference>
<evidence type="ECO:0000256" key="1">
    <source>
        <dbReference type="SAM" id="MobiDB-lite"/>
    </source>
</evidence>
<accession>A0A542ZU89</accession>
<keyword evidence="5" id="KW-1185">Reference proteome</keyword>
<feature type="transmembrane region" description="Helical" evidence="2">
    <location>
        <begin position="159"/>
        <end position="184"/>
    </location>
</feature>
<feature type="transmembrane region" description="Helical" evidence="2">
    <location>
        <begin position="293"/>
        <end position="323"/>
    </location>
</feature>